<protein>
    <submittedName>
        <fullName evidence="2">Putative</fullName>
    </submittedName>
</protein>
<dbReference type="Proteomes" id="UP000046090">
    <property type="component" value="Unassembled WGS sequence"/>
</dbReference>
<feature type="domain" description="YtkA-like" evidence="1">
    <location>
        <begin position="26"/>
        <end position="107"/>
    </location>
</feature>
<name>A0A0K2Y731_HELHE</name>
<proteinExistence type="predicted"/>
<sequence>MKRFAFLFLAGALALSLNAYELKFKASGTDVSLKSSNKFVNGNNKFSITPTIHGKAIKGAQVKVKFFMPEMPGMPAMHESAKLTEKDGVYSGSVNLPMNGTWQIKVEIKTTDGHVFKGKSSVDI</sequence>
<reference evidence="3" key="1">
    <citation type="submission" date="2014-12" db="EMBL/GenBank/DDBJ databases">
        <authorList>
            <person name="Smet A."/>
        </authorList>
    </citation>
    <scope>NUCLEOTIDE SEQUENCE [LARGE SCALE GENOMIC DNA]</scope>
</reference>
<accession>A0A0K2Y731</accession>
<evidence type="ECO:0000259" key="1">
    <source>
        <dbReference type="Pfam" id="PF13115"/>
    </source>
</evidence>
<evidence type="ECO:0000313" key="3">
    <source>
        <dbReference type="Proteomes" id="UP000046090"/>
    </source>
</evidence>
<gene>
    <name evidence="2" type="ORF">HHE01_04590</name>
</gene>
<dbReference type="RefSeq" id="WP_015106763.1">
    <property type="nucleotide sequence ID" value="NZ_AP026684.1"/>
</dbReference>
<dbReference type="EMBL" id="CDMK01000002">
    <property type="protein sequence ID" value="CRI34658.1"/>
    <property type="molecule type" value="Genomic_DNA"/>
</dbReference>
<evidence type="ECO:0000313" key="2">
    <source>
        <dbReference type="EMBL" id="CRI34658.1"/>
    </source>
</evidence>
<keyword evidence="3" id="KW-1185">Reference proteome</keyword>
<dbReference type="GeneID" id="76197175"/>
<organism evidence="2 3">
    <name type="scientific">Helicobacter heilmannii</name>
    <dbReference type="NCBI Taxonomy" id="35817"/>
    <lineage>
        <taxon>Bacteria</taxon>
        <taxon>Pseudomonadati</taxon>
        <taxon>Campylobacterota</taxon>
        <taxon>Epsilonproteobacteria</taxon>
        <taxon>Campylobacterales</taxon>
        <taxon>Helicobacteraceae</taxon>
        <taxon>Helicobacter</taxon>
    </lineage>
</organism>
<dbReference type="Pfam" id="PF13115">
    <property type="entry name" value="YtkA"/>
    <property type="match status" value="1"/>
</dbReference>
<dbReference type="InterPro" id="IPR032693">
    <property type="entry name" value="YtkA-like_dom"/>
</dbReference>
<dbReference type="AlphaFoldDB" id="A0A0K2Y731"/>